<dbReference type="PANTHER" id="PTHR30383:SF5">
    <property type="entry name" value="SGNH HYDROLASE-TYPE ESTERASE DOMAIN-CONTAINING PROTEIN"/>
    <property type="match status" value="1"/>
</dbReference>
<feature type="domain" description="SGNH hydrolase-type esterase" evidence="1">
    <location>
        <begin position="352"/>
        <end position="518"/>
    </location>
</feature>
<dbReference type="Pfam" id="PF13472">
    <property type="entry name" value="Lipase_GDSL_2"/>
    <property type="match status" value="1"/>
</dbReference>
<evidence type="ECO:0000313" key="3">
    <source>
        <dbReference type="Proteomes" id="UP000543804"/>
    </source>
</evidence>
<dbReference type="PANTHER" id="PTHR30383">
    <property type="entry name" value="THIOESTERASE 1/PROTEASE 1/LYSOPHOSPHOLIPASE L1"/>
    <property type="match status" value="1"/>
</dbReference>
<dbReference type="Gene3D" id="3.40.50.1110">
    <property type="entry name" value="SGNH hydrolase"/>
    <property type="match status" value="1"/>
</dbReference>
<name>A0A848B975_9FIRM</name>
<dbReference type="InterPro" id="IPR051532">
    <property type="entry name" value="Ester_Hydrolysis_Enzymes"/>
</dbReference>
<dbReference type="AlphaFoldDB" id="A0A848B975"/>
<evidence type="ECO:0000259" key="1">
    <source>
        <dbReference type="Pfam" id="PF13472"/>
    </source>
</evidence>
<dbReference type="RefSeq" id="WP_020700522.1">
    <property type="nucleotide sequence ID" value="NZ_JABAFA010000001.1"/>
</dbReference>
<dbReference type="SUPFAM" id="SSF52266">
    <property type="entry name" value="SGNH hydrolase"/>
    <property type="match status" value="1"/>
</dbReference>
<dbReference type="Gene3D" id="2.60.40.10">
    <property type="entry name" value="Immunoglobulins"/>
    <property type="match status" value="1"/>
</dbReference>
<dbReference type="Proteomes" id="UP000543804">
    <property type="component" value="Unassembled WGS sequence"/>
</dbReference>
<comment type="caution">
    <text evidence="2">The sequence shown here is derived from an EMBL/GenBank/DDBJ whole genome shotgun (WGS) entry which is preliminary data.</text>
</comment>
<dbReference type="InterPro" id="IPR036514">
    <property type="entry name" value="SGNH_hydro_sf"/>
</dbReference>
<keyword evidence="3" id="KW-1185">Reference proteome</keyword>
<accession>A0A848B975</accession>
<dbReference type="EMBL" id="JABAFA010000001">
    <property type="protein sequence ID" value="NMD97917.1"/>
    <property type="molecule type" value="Genomic_DNA"/>
</dbReference>
<gene>
    <name evidence="2" type="ORF">HF878_00255</name>
</gene>
<protein>
    <submittedName>
        <fullName evidence="2">GDSL family lipase</fullName>
    </submittedName>
</protein>
<proteinExistence type="predicted"/>
<reference evidence="2 3" key="1">
    <citation type="submission" date="2020-04" db="EMBL/GenBank/DDBJ databases">
        <authorList>
            <person name="Hitch T.C.A."/>
            <person name="Wylensek D."/>
            <person name="Clavel T."/>
        </authorList>
    </citation>
    <scope>NUCLEOTIDE SEQUENCE [LARGE SCALE GENOMIC DNA]</scope>
    <source>
        <strain evidence="2 3">PG-130-P53-12</strain>
    </source>
</reference>
<dbReference type="InterPro" id="IPR013830">
    <property type="entry name" value="SGNH_hydro"/>
</dbReference>
<dbReference type="GO" id="GO:0004622">
    <property type="term" value="F:phosphatidylcholine lysophospholipase activity"/>
    <property type="evidence" value="ECO:0007669"/>
    <property type="project" value="TreeGrafter"/>
</dbReference>
<dbReference type="InterPro" id="IPR013783">
    <property type="entry name" value="Ig-like_fold"/>
</dbReference>
<sequence length="537" mass="60595">MKKFFVFLLLIAGLCLVSIFAIEKSDPLGLRGQALRASFHEEVQGRLRLTWKKSPYPCRYRIDTYTKTTGRVDGSPEYHLLHTETTFTNSYVVPTGAIPMYYRVTPIGLFGALVAPSEPIANPDYTTPPVPVTISHYTPSAPASSMPFLLWHTVPGAVCYEVELLSEPPQTEGGIALSPNGHLESTREVFTNGWQADLRKYQQFTQLYWRVRALGLHLEPIGEFSKAEPLTIDWALTPPDAPLLNEYDRMPDFSMPLYPVYSWIPLHGITHYEVELLTQPPADEHGTEPSPQCAWHREVHSAANCYDEYARPYAGDYYWRVRALGPDGKTIGHYSDTAHFVMPERTHVRVALFGDSITHGGGAVSYPPSALEYSYATYLDFPAVNIGRSGDTSRMTLARFEQDVLPLRPQNLIILTGSNSLRDPGIKADDVIKDLARIKALCEANDIRPVFLTLMPIHPANIRYAFHTETDPLWHDKLNHINGYIKAQPYHIDLEPYFYDQRQMYLDPGLSIDGLHPDILGKMLMGEIINAHKDVLE</sequence>
<organism evidence="2 3">
    <name type="scientific">Selenomonas bovis</name>
    <dbReference type="NCBI Taxonomy" id="416586"/>
    <lineage>
        <taxon>Bacteria</taxon>
        <taxon>Bacillati</taxon>
        <taxon>Bacillota</taxon>
        <taxon>Negativicutes</taxon>
        <taxon>Selenomonadales</taxon>
        <taxon>Selenomonadaceae</taxon>
        <taxon>Selenomonas</taxon>
    </lineage>
</organism>
<evidence type="ECO:0000313" key="2">
    <source>
        <dbReference type="EMBL" id="NMD97917.1"/>
    </source>
</evidence>